<comment type="function">
    <text evidence="1">Specifically methylates the adenine in position 2030 of 23S rRNA.</text>
</comment>
<sequence>MLSYRHGFHAGNFADVLKHSLLCLTIIELKKKDKPFVYIDTHAGAGAYSLQSPFAEKTGEYRQGIGRLYPSQTFHPLLDSYFAGIRSLNTNSKLSHYPGSPEFVRALMRSQDRMQLSELHGSDFAVLQERYRNGRQISVAQEDGLKNLLKKLPPPQKRGLIFIDPSYEVKEDYSSVVDTLAKAYRRFAIGVYCLWYPVIRRETVDNLMAALVETGIKKQLRIEHCILPDSEELGMTGSGLLFINPPWQLESQARELMPWLNDRLTDGMGTWSVDWLVPE</sequence>
<keyword evidence="1" id="KW-0698">rRNA processing</keyword>
<dbReference type="Proteomes" id="UP000305881">
    <property type="component" value="Chromosome"/>
</dbReference>
<keyword evidence="1" id="KW-0489">Methyltransferase</keyword>
<dbReference type="GO" id="GO:0070475">
    <property type="term" value="P:rRNA base methylation"/>
    <property type="evidence" value="ECO:0007669"/>
    <property type="project" value="UniProtKB-UniRule"/>
</dbReference>
<dbReference type="EMBL" id="CP035467">
    <property type="protein sequence ID" value="QCW84491.1"/>
    <property type="molecule type" value="Genomic_DNA"/>
</dbReference>
<organism evidence="2 3">
    <name type="scientific">Methylotuvimicrobium buryatense</name>
    <name type="common">Methylomicrobium buryatense</name>
    <dbReference type="NCBI Taxonomy" id="95641"/>
    <lineage>
        <taxon>Bacteria</taxon>
        <taxon>Pseudomonadati</taxon>
        <taxon>Pseudomonadota</taxon>
        <taxon>Gammaproteobacteria</taxon>
        <taxon>Methylococcales</taxon>
        <taxon>Methylococcaceae</taxon>
        <taxon>Methylotuvimicrobium</taxon>
    </lineage>
</organism>
<feature type="binding site" evidence="1">
    <location>
        <position position="42"/>
    </location>
    <ligand>
        <name>S-adenosyl-L-methionine</name>
        <dbReference type="ChEBI" id="CHEBI:59789"/>
    </ligand>
</feature>
<comment type="catalytic activity">
    <reaction evidence="1">
        <text>adenosine(2030) in 23S rRNA + S-adenosyl-L-methionine = N(6)-methyladenosine(2030) in 23S rRNA + S-adenosyl-L-homocysteine + H(+)</text>
        <dbReference type="Rhea" id="RHEA:43736"/>
        <dbReference type="Rhea" id="RHEA-COMP:10668"/>
        <dbReference type="Rhea" id="RHEA-COMP:10669"/>
        <dbReference type="ChEBI" id="CHEBI:15378"/>
        <dbReference type="ChEBI" id="CHEBI:57856"/>
        <dbReference type="ChEBI" id="CHEBI:59789"/>
        <dbReference type="ChEBI" id="CHEBI:74411"/>
        <dbReference type="ChEBI" id="CHEBI:74449"/>
        <dbReference type="EC" id="2.1.1.266"/>
    </reaction>
</comment>
<protein>
    <recommendedName>
        <fullName evidence="1">Ribosomal RNA large subunit methyltransferase J</fullName>
        <ecNumber evidence="1">2.1.1.266</ecNumber>
    </recommendedName>
    <alternativeName>
        <fullName evidence="1">23S rRNA (adenine(2030)-N6)-methyltransferase</fullName>
    </alternativeName>
    <alternativeName>
        <fullName evidence="1">23S rRNA m6A2030 methyltransferase</fullName>
    </alternativeName>
</protein>
<accession>A0A4P9UVL3</accession>
<feature type="binding site" evidence="1">
    <location>
        <position position="19"/>
    </location>
    <ligand>
        <name>S-adenosyl-L-methionine</name>
        <dbReference type="ChEBI" id="CHEBI:59789"/>
    </ligand>
</feature>
<dbReference type="GO" id="GO:0003723">
    <property type="term" value="F:RNA binding"/>
    <property type="evidence" value="ECO:0007669"/>
    <property type="project" value="UniProtKB-UniRule"/>
</dbReference>
<reference evidence="3" key="1">
    <citation type="journal article" date="2019" name="J. Bacteriol.">
        <title>A Mutagenic Screen Identifies a TonB-Dependent Receptor Required for the Lanthanide Metal Switch in the Type I Methanotroph 'Methylotuvimicrobium buryatense' 5GB1C.</title>
        <authorList>
            <person name="Groom J.D."/>
            <person name="Ford S.M."/>
            <person name="Pesesky M.W."/>
            <person name="Lidstrom M.E."/>
        </authorList>
    </citation>
    <scope>NUCLEOTIDE SEQUENCE [LARGE SCALE GENOMIC DNA]</scope>
    <source>
        <strain evidence="3">5GB1C</strain>
    </source>
</reference>
<dbReference type="Pfam" id="PF04378">
    <property type="entry name" value="RsmJ"/>
    <property type="match status" value="1"/>
</dbReference>
<dbReference type="OrthoDB" id="9791274at2"/>
<dbReference type="RefSeq" id="WP_017841620.1">
    <property type="nucleotide sequence ID" value="NZ_CP035467.1"/>
</dbReference>
<dbReference type="Gene3D" id="3.40.50.150">
    <property type="entry name" value="Vaccinia Virus protein VP39"/>
    <property type="match status" value="1"/>
</dbReference>
<comment type="similarity">
    <text evidence="1">Belongs to the RlmJ family.</text>
</comment>
<dbReference type="AlphaFoldDB" id="A0A4P9UVL3"/>
<keyword evidence="1" id="KW-0949">S-adenosyl-L-methionine</keyword>
<keyword evidence="1" id="KW-0808">Transferase</keyword>
<feature type="active site" description="Proton acceptor" evidence="1">
    <location>
        <position position="164"/>
    </location>
</feature>
<keyword evidence="1" id="KW-0694">RNA-binding</keyword>
<dbReference type="SUPFAM" id="SSF53335">
    <property type="entry name" value="S-adenosyl-L-methionine-dependent methyltransferases"/>
    <property type="match status" value="1"/>
</dbReference>
<dbReference type="HAMAP" id="MF_00934">
    <property type="entry name" value="23SrRNA_methyltr_J"/>
    <property type="match status" value="1"/>
</dbReference>
<dbReference type="KEGG" id="mbur:EQU24_21305"/>
<feature type="binding site" evidence="1">
    <location>
        <position position="100"/>
    </location>
    <ligand>
        <name>S-adenosyl-L-methionine</name>
        <dbReference type="ChEBI" id="CHEBI:59789"/>
    </ligand>
</feature>
<dbReference type="PANTHER" id="PTHR37426">
    <property type="entry name" value="RIBOSOMAL RNA LARGE SUBUNIT METHYLTRANSFERASE J"/>
    <property type="match status" value="1"/>
</dbReference>
<gene>
    <name evidence="1 2" type="primary">rlmJ</name>
    <name evidence="2" type="ORF">EQU24_21305</name>
</gene>
<dbReference type="GO" id="GO:0036307">
    <property type="term" value="F:23S rRNA (adenine(2030)-N(6))-methyltransferase activity"/>
    <property type="evidence" value="ECO:0007669"/>
    <property type="project" value="UniProtKB-UniRule"/>
</dbReference>
<dbReference type="EC" id="2.1.1.266" evidence="1"/>
<comment type="subunit">
    <text evidence="1">Monomer.</text>
</comment>
<proteinExistence type="inferred from homology"/>
<evidence type="ECO:0000256" key="1">
    <source>
        <dbReference type="HAMAP-Rule" id="MF_00934"/>
    </source>
</evidence>
<dbReference type="InterPro" id="IPR029063">
    <property type="entry name" value="SAM-dependent_MTases_sf"/>
</dbReference>
<dbReference type="PANTHER" id="PTHR37426:SF1">
    <property type="entry name" value="RIBOSOMAL RNA LARGE SUBUNIT METHYLTRANSFERASE J"/>
    <property type="match status" value="1"/>
</dbReference>
<feature type="binding site" evidence="1">
    <location>
        <begin position="143"/>
        <end position="144"/>
    </location>
    <ligand>
        <name>S-adenosyl-L-methionine</name>
        <dbReference type="ChEBI" id="CHEBI:59789"/>
    </ligand>
</feature>
<feature type="binding site" evidence="1">
    <location>
        <position position="164"/>
    </location>
    <ligand>
        <name>S-adenosyl-L-methionine</name>
        <dbReference type="ChEBI" id="CHEBI:59789"/>
    </ligand>
</feature>
<feature type="site" description="Interaction with substrate rRNA" evidence="1">
    <location>
        <position position="4"/>
    </location>
</feature>
<dbReference type="InterPro" id="IPR007473">
    <property type="entry name" value="RlmJ"/>
</dbReference>
<dbReference type="GO" id="GO:0005829">
    <property type="term" value="C:cytosol"/>
    <property type="evidence" value="ECO:0007669"/>
    <property type="project" value="TreeGrafter"/>
</dbReference>
<evidence type="ECO:0000313" key="3">
    <source>
        <dbReference type="Proteomes" id="UP000305881"/>
    </source>
</evidence>
<name>A0A4P9UVL3_METBY</name>
<feature type="binding site" evidence="1">
    <location>
        <position position="118"/>
    </location>
    <ligand>
        <name>S-adenosyl-L-methionine</name>
        <dbReference type="ChEBI" id="CHEBI:59789"/>
    </ligand>
</feature>
<evidence type="ECO:0000313" key="2">
    <source>
        <dbReference type="EMBL" id="QCW84491.1"/>
    </source>
</evidence>
<keyword evidence="3" id="KW-1185">Reference proteome</keyword>